<feature type="chain" id="PRO_5043178683" description="Alginate lyase 2 domain-containing protein" evidence="1">
    <location>
        <begin position="26"/>
        <end position="228"/>
    </location>
</feature>
<dbReference type="Gramene" id="TraesLDM6B03G03425330.1">
    <property type="protein sequence ID" value="TraesLDM6B03G03425330.1"/>
    <property type="gene ID" value="TraesLDM6B03G03425330"/>
</dbReference>
<dbReference type="Gene3D" id="2.60.120.200">
    <property type="match status" value="1"/>
</dbReference>
<keyword evidence="4" id="KW-1185">Reference proteome</keyword>
<accession>A0A3B6PEL9</accession>
<dbReference type="OMA" id="HQIMARR"/>
<reference evidence="3" key="2">
    <citation type="submission" date="2018-10" db="UniProtKB">
        <authorList>
            <consortium name="EnsemblPlants"/>
        </authorList>
    </citation>
    <scope>IDENTIFICATION</scope>
</reference>
<dbReference type="SMR" id="A0A3B6PEL9"/>
<dbReference type="PANTHER" id="PTHR33681">
    <property type="entry name" value="BINDING PROTEIN, PUTATIVE, EXPRESSED-RELATED"/>
    <property type="match status" value="1"/>
</dbReference>
<dbReference type="AlphaFoldDB" id="A0A3B6PEL9"/>
<dbReference type="Pfam" id="PF08787">
    <property type="entry name" value="Alginate_lyase2"/>
    <property type="match status" value="1"/>
</dbReference>
<reference evidence="3" key="1">
    <citation type="submission" date="2018-08" db="EMBL/GenBank/DDBJ databases">
        <authorList>
            <person name="Rossello M."/>
        </authorList>
    </citation>
    <scope>NUCLEOTIDE SEQUENCE [LARGE SCALE GENOMIC DNA]</scope>
    <source>
        <strain evidence="3">cv. Chinese Spring</strain>
    </source>
</reference>
<gene>
    <name evidence="3" type="primary">LOC123138609</name>
</gene>
<proteinExistence type="predicted"/>
<feature type="signal peptide" evidence="1">
    <location>
        <begin position="1"/>
        <end position="25"/>
    </location>
</feature>
<dbReference type="Gramene" id="TraesCS6B03G0042300.1">
    <property type="protein sequence ID" value="TraesCS6B03G0042300.1.CDS"/>
    <property type="gene ID" value="TraesCS6B03G0042300"/>
</dbReference>
<keyword evidence="1" id="KW-0732">Signal</keyword>
<name>A0A3B6PEL9_WHEAT</name>
<dbReference type="EnsemblPlants" id="TraesCS6B02G018200.1">
    <property type="protein sequence ID" value="TraesCS6B02G018200.1"/>
    <property type="gene ID" value="TraesCS6B02G018200"/>
</dbReference>
<dbReference type="InterPro" id="IPR013320">
    <property type="entry name" value="ConA-like_dom_sf"/>
</dbReference>
<dbReference type="GeneID" id="123138609"/>
<dbReference type="InterPro" id="IPR014895">
    <property type="entry name" value="Alginate_lyase_2"/>
</dbReference>
<evidence type="ECO:0000256" key="1">
    <source>
        <dbReference type="SAM" id="SignalP"/>
    </source>
</evidence>
<dbReference type="KEGG" id="taes:123138609"/>
<protein>
    <recommendedName>
        <fullName evidence="2">Alginate lyase 2 domain-containing protein</fullName>
    </recommendedName>
</protein>
<feature type="domain" description="Alginate lyase 2" evidence="2">
    <location>
        <begin position="49"/>
        <end position="221"/>
    </location>
</feature>
<dbReference type="Gramene" id="TraesCS6B02G018200.1">
    <property type="protein sequence ID" value="TraesCS6B02G018200.1"/>
    <property type="gene ID" value="TraesCS6B02G018200"/>
</dbReference>
<dbReference type="Proteomes" id="UP000019116">
    <property type="component" value="Chromosome 6B"/>
</dbReference>
<dbReference type="SUPFAM" id="SSF49899">
    <property type="entry name" value="Concanavalin A-like lectins/glucanases"/>
    <property type="match status" value="1"/>
</dbReference>
<evidence type="ECO:0000313" key="3">
    <source>
        <dbReference type="EnsemblPlants" id="TraesCS6B02G018200.1"/>
    </source>
</evidence>
<dbReference type="PANTHER" id="PTHR33681:SF21">
    <property type="entry name" value="ALGINATE LYASE 2 DOMAIN-CONTAINING PROTEIN"/>
    <property type="match status" value="1"/>
</dbReference>
<evidence type="ECO:0000313" key="4">
    <source>
        <dbReference type="Proteomes" id="UP000019116"/>
    </source>
</evidence>
<organism evidence="3">
    <name type="scientific">Triticum aestivum</name>
    <name type="common">Wheat</name>
    <dbReference type="NCBI Taxonomy" id="4565"/>
    <lineage>
        <taxon>Eukaryota</taxon>
        <taxon>Viridiplantae</taxon>
        <taxon>Streptophyta</taxon>
        <taxon>Embryophyta</taxon>
        <taxon>Tracheophyta</taxon>
        <taxon>Spermatophyta</taxon>
        <taxon>Magnoliopsida</taxon>
        <taxon>Liliopsida</taxon>
        <taxon>Poales</taxon>
        <taxon>Poaceae</taxon>
        <taxon>BOP clade</taxon>
        <taxon>Pooideae</taxon>
        <taxon>Triticodae</taxon>
        <taxon>Triticeae</taxon>
        <taxon>Triticinae</taxon>
        <taxon>Triticum</taxon>
    </lineage>
</organism>
<evidence type="ECO:0000259" key="2">
    <source>
        <dbReference type="Pfam" id="PF08787"/>
    </source>
</evidence>
<dbReference type="OrthoDB" id="4221926at2759"/>
<dbReference type="RefSeq" id="XP_044414499.1">
    <property type="nucleotide sequence ID" value="XM_044558564.1"/>
</dbReference>
<sequence>MAPHTLSCVSVPLLVFLASLTSVAAARGARAPKAADPSEGFTAVSLRESNFVLQQPFNEASGTRYSFDGTVRKLWVLSSDKPHARQSHTSPRTEIRMAGYDYSSGVWQFEAYGYVPSGTTGVSIMQVFGAGETATTLMLHVYDGALRYYDRQIVEDAIYDRWFRLNVVHDVDASTLTVYIDGQQRLHVHGRGGDSHYFKFGVYAQNHDSSCMESRWKGVRILKKDTSH</sequence>